<evidence type="ECO:0000256" key="2">
    <source>
        <dbReference type="ARBA" id="ARBA00022723"/>
    </source>
</evidence>
<dbReference type="GO" id="GO:0005829">
    <property type="term" value="C:cytosol"/>
    <property type="evidence" value="ECO:0007669"/>
    <property type="project" value="TreeGrafter"/>
</dbReference>
<dbReference type="AlphaFoldDB" id="A0A7Y7PM98"/>
<dbReference type="InterPro" id="IPR001130">
    <property type="entry name" value="TatD-like"/>
</dbReference>
<dbReference type="PIRSF" id="PIRSF005902">
    <property type="entry name" value="DNase_TatD"/>
    <property type="match status" value="1"/>
</dbReference>
<dbReference type="Proteomes" id="UP000565521">
    <property type="component" value="Unassembled WGS sequence"/>
</dbReference>
<comment type="caution">
    <text evidence="5">The sequence shown here is derived from an EMBL/GenBank/DDBJ whole genome shotgun (WGS) entry which is preliminary data.</text>
</comment>
<dbReference type="Pfam" id="PF01026">
    <property type="entry name" value="TatD_DNase"/>
    <property type="match status" value="1"/>
</dbReference>
<dbReference type="NCBIfam" id="TIGR00010">
    <property type="entry name" value="YchF/TatD family DNA exonuclease"/>
    <property type="match status" value="1"/>
</dbReference>
<keyword evidence="3 5" id="KW-0378">Hydrolase</keyword>
<evidence type="ECO:0000256" key="3">
    <source>
        <dbReference type="ARBA" id="ARBA00022801"/>
    </source>
</evidence>
<keyword evidence="6" id="KW-1185">Reference proteome</keyword>
<dbReference type="RefSeq" id="WP_176907111.1">
    <property type="nucleotide sequence ID" value="NZ_JABKAU010000005.1"/>
</dbReference>
<evidence type="ECO:0000256" key="1">
    <source>
        <dbReference type="ARBA" id="ARBA00009275"/>
    </source>
</evidence>
<sequence length="269" mass="29821">MIFSDSHAHVYSPQLKPDQEELLQRAYEGGVETIFMPNIDHESIDAMLEVEAKYPTQCFAMMGLHPCHVTRNLERELYEVEDWLSRRPFAAVGECGIDLHWDKTLLAEQQEALRVQVALAKKHRLPLVLHTREAFRETADIITQAQDGTLRGVFHCFSGTPAEAEEVIQLGFKLGIGGVATFKNGGLDKVLPGVGLAHLLLETDCPYLAPVPYRGKRNEPAYVPLVARRVAELLGVSVEEVAEATTRNTLALFGENQNDVGAGLVPARR</sequence>
<dbReference type="GO" id="GO:0046872">
    <property type="term" value="F:metal ion binding"/>
    <property type="evidence" value="ECO:0007669"/>
    <property type="project" value="UniProtKB-KW"/>
</dbReference>
<evidence type="ECO:0000313" key="6">
    <source>
        <dbReference type="Proteomes" id="UP000565521"/>
    </source>
</evidence>
<dbReference type="CDD" id="cd01310">
    <property type="entry name" value="TatD_DNAse"/>
    <property type="match status" value="1"/>
</dbReference>
<protein>
    <submittedName>
        <fullName evidence="5">TatD family hydrolase</fullName>
    </submittedName>
</protein>
<feature type="binding site" evidence="4">
    <location>
        <position position="155"/>
    </location>
    <ligand>
        <name>a divalent metal cation</name>
        <dbReference type="ChEBI" id="CHEBI:60240"/>
        <label>2</label>
    </ligand>
</feature>
<comment type="similarity">
    <text evidence="1">Belongs to the metallo-dependent hydrolases superfamily. TatD-type hydrolase family.</text>
</comment>
<dbReference type="InterPro" id="IPR032466">
    <property type="entry name" value="Metal_Hydrolase"/>
</dbReference>
<feature type="binding site" evidence="4">
    <location>
        <position position="7"/>
    </location>
    <ligand>
        <name>a divalent metal cation</name>
        <dbReference type="ChEBI" id="CHEBI:60240"/>
        <label>1</label>
    </ligand>
</feature>
<reference evidence="5 6" key="1">
    <citation type="submission" date="2020-05" db="EMBL/GenBank/DDBJ databases">
        <title>Hymenobacter terrestris sp. nov. and Hymenobacter lapidiphilus sp. nov., isolated from regoliths in Antarctica.</title>
        <authorList>
            <person name="Sedlacek I."/>
            <person name="Pantucek R."/>
            <person name="Zeman M."/>
            <person name="Holochova P."/>
            <person name="Kralova S."/>
            <person name="Stankova E."/>
            <person name="Sedo O."/>
            <person name="Micenkova L."/>
            <person name="Svec P."/>
            <person name="Gupta V."/>
            <person name="Sood U."/>
            <person name="Korpole U.S."/>
            <person name="Lal R."/>
        </authorList>
    </citation>
    <scope>NUCLEOTIDE SEQUENCE [LARGE SCALE GENOMIC DNA]</scope>
    <source>
        <strain evidence="5 6">P5342</strain>
    </source>
</reference>
<feature type="binding site" evidence="4">
    <location>
        <position position="94"/>
    </location>
    <ligand>
        <name>a divalent metal cation</name>
        <dbReference type="ChEBI" id="CHEBI:60240"/>
        <label>1</label>
    </ligand>
</feature>
<dbReference type="PANTHER" id="PTHR46124">
    <property type="entry name" value="D-AMINOACYL-TRNA DEACYLASE"/>
    <property type="match status" value="1"/>
</dbReference>
<proteinExistence type="inferred from homology"/>
<dbReference type="SUPFAM" id="SSF51556">
    <property type="entry name" value="Metallo-dependent hydrolases"/>
    <property type="match status" value="1"/>
</dbReference>
<dbReference type="PANTHER" id="PTHR46124:SF4">
    <property type="entry name" value="HYDROLASE TATD"/>
    <property type="match status" value="1"/>
</dbReference>
<evidence type="ECO:0000313" key="5">
    <source>
        <dbReference type="EMBL" id="NVO30409.1"/>
    </source>
</evidence>
<accession>A0A7Y7PM98</accession>
<feature type="binding site" evidence="4">
    <location>
        <position position="130"/>
    </location>
    <ligand>
        <name>a divalent metal cation</name>
        <dbReference type="ChEBI" id="CHEBI:60240"/>
        <label>2</label>
    </ligand>
</feature>
<dbReference type="GO" id="GO:0016788">
    <property type="term" value="F:hydrolase activity, acting on ester bonds"/>
    <property type="evidence" value="ECO:0007669"/>
    <property type="project" value="InterPro"/>
</dbReference>
<organism evidence="5 6">
    <name type="scientific">Hymenobacter lapidiphilus</name>
    <dbReference type="NCBI Taxonomy" id="2608003"/>
    <lineage>
        <taxon>Bacteria</taxon>
        <taxon>Pseudomonadati</taxon>
        <taxon>Bacteroidota</taxon>
        <taxon>Cytophagia</taxon>
        <taxon>Cytophagales</taxon>
        <taxon>Hymenobacteraceae</taxon>
        <taxon>Hymenobacter</taxon>
    </lineage>
</organism>
<dbReference type="EMBL" id="JABKAU010000005">
    <property type="protein sequence ID" value="NVO30409.1"/>
    <property type="molecule type" value="Genomic_DNA"/>
</dbReference>
<dbReference type="FunFam" id="3.20.20.140:FF:000005">
    <property type="entry name" value="TatD family hydrolase"/>
    <property type="match status" value="1"/>
</dbReference>
<dbReference type="GO" id="GO:0004536">
    <property type="term" value="F:DNA nuclease activity"/>
    <property type="evidence" value="ECO:0007669"/>
    <property type="project" value="InterPro"/>
</dbReference>
<feature type="binding site" evidence="4">
    <location>
        <position position="204"/>
    </location>
    <ligand>
        <name>a divalent metal cation</name>
        <dbReference type="ChEBI" id="CHEBI:60240"/>
        <label>1</label>
    </ligand>
</feature>
<keyword evidence="2 4" id="KW-0479">Metal-binding</keyword>
<dbReference type="Gene3D" id="3.20.20.140">
    <property type="entry name" value="Metal-dependent hydrolases"/>
    <property type="match status" value="1"/>
</dbReference>
<evidence type="ECO:0000256" key="4">
    <source>
        <dbReference type="PIRSR" id="PIRSR005902-1"/>
    </source>
</evidence>
<dbReference type="InterPro" id="IPR015991">
    <property type="entry name" value="TatD/YcfH-like"/>
</dbReference>
<gene>
    <name evidence="5" type="ORF">HW554_04245</name>
</gene>
<name>A0A7Y7PM98_9BACT</name>
<feature type="binding site" evidence="4">
    <location>
        <position position="9"/>
    </location>
    <ligand>
        <name>a divalent metal cation</name>
        <dbReference type="ChEBI" id="CHEBI:60240"/>
        <label>1</label>
    </ligand>
</feature>